<proteinExistence type="predicted"/>
<keyword evidence="2" id="KW-1185">Reference proteome</keyword>
<evidence type="ECO:0000313" key="2">
    <source>
        <dbReference type="Proteomes" id="UP001595075"/>
    </source>
</evidence>
<accession>A0ABR4BT43</accession>
<gene>
    <name evidence="1" type="ORF">VTL71DRAFT_9761</name>
</gene>
<comment type="caution">
    <text evidence="1">The sequence shown here is derived from an EMBL/GenBank/DDBJ whole genome shotgun (WGS) entry which is preliminary data.</text>
</comment>
<evidence type="ECO:0008006" key="3">
    <source>
        <dbReference type="Google" id="ProtNLM"/>
    </source>
</evidence>
<name>A0ABR4BT43_9HELO</name>
<protein>
    <recommendedName>
        <fullName evidence="3">F-box domain-containing protein</fullName>
    </recommendedName>
</protein>
<evidence type="ECO:0000313" key="1">
    <source>
        <dbReference type="EMBL" id="KAL2060366.1"/>
    </source>
</evidence>
<sequence>MCPPGVDQTMRTPQKWLLYAPELGQRHNSVLDRGGPRALLSEICPEREPLFDAWSLLARPATYTVRLPSPKAYQSRGLFDKLSNELMDMILEEVTDWNDPDDLMVLGLTCESFWYLVSQHVHSAYLKCAAPWAGSKIIIQGSYPTVLPGPLVDSPELKRALGRSKYQQRPARQLFWHGWQFPLVAVMKMQDGWRSAAERVKTISNLPESRWNEMQQQMSSAHLFPQDQTWLLRNLTAKRVVSSSQLLSTQASCDNTRDMGSVKESRFEDVLLMMTLWGYAPRGAKTDKTQGPWAGHCFDIVTEDFHRIEGGDGWEDVTVKIFKDLVAWQL</sequence>
<organism evidence="1 2">
    <name type="scientific">Oculimacula yallundae</name>
    <dbReference type="NCBI Taxonomy" id="86028"/>
    <lineage>
        <taxon>Eukaryota</taxon>
        <taxon>Fungi</taxon>
        <taxon>Dikarya</taxon>
        <taxon>Ascomycota</taxon>
        <taxon>Pezizomycotina</taxon>
        <taxon>Leotiomycetes</taxon>
        <taxon>Helotiales</taxon>
        <taxon>Ploettnerulaceae</taxon>
        <taxon>Oculimacula</taxon>
    </lineage>
</organism>
<reference evidence="1 2" key="1">
    <citation type="journal article" date="2024" name="Commun. Biol.">
        <title>Comparative genomic analysis of thermophilic fungi reveals convergent evolutionary adaptations and gene losses.</title>
        <authorList>
            <person name="Steindorff A.S."/>
            <person name="Aguilar-Pontes M.V."/>
            <person name="Robinson A.J."/>
            <person name="Andreopoulos B."/>
            <person name="LaButti K."/>
            <person name="Kuo A."/>
            <person name="Mondo S."/>
            <person name="Riley R."/>
            <person name="Otillar R."/>
            <person name="Haridas S."/>
            <person name="Lipzen A."/>
            <person name="Grimwood J."/>
            <person name="Schmutz J."/>
            <person name="Clum A."/>
            <person name="Reid I.D."/>
            <person name="Moisan M.C."/>
            <person name="Butler G."/>
            <person name="Nguyen T.T.M."/>
            <person name="Dewar K."/>
            <person name="Conant G."/>
            <person name="Drula E."/>
            <person name="Henrissat B."/>
            <person name="Hansel C."/>
            <person name="Singer S."/>
            <person name="Hutchinson M.I."/>
            <person name="de Vries R.P."/>
            <person name="Natvig D.O."/>
            <person name="Powell A.J."/>
            <person name="Tsang A."/>
            <person name="Grigoriev I.V."/>
        </authorList>
    </citation>
    <scope>NUCLEOTIDE SEQUENCE [LARGE SCALE GENOMIC DNA]</scope>
    <source>
        <strain evidence="1 2">CBS 494.80</strain>
    </source>
</reference>
<dbReference type="Proteomes" id="UP001595075">
    <property type="component" value="Unassembled WGS sequence"/>
</dbReference>
<dbReference type="EMBL" id="JAZHXI010000023">
    <property type="protein sequence ID" value="KAL2060366.1"/>
    <property type="molecule type" value="Genomic_DNA"/>
</dbReference>